<dbReference type="PaxDb" id="4097-A0A1S4DM47"/>
<evidence type="ECO:0000259" key="1">
    <source>
        <dbReference type="Pfam" id="PF13976"/>
    </source>
</evidence>
<evidence type="ECO:0008006" key="4">
    <source>
        <dbReference type="Google" id="ProtNLM"/>
    </source>
</evidence>
<evidence type="ECO:0000313" key="3">
    <source>
        <dbReference type="RefSeq" id="XP_016514486.1"/>
    </source>
</evidence>
<dbReference type="InterPro" id="IPR025724">
    <property type="entry name" value="GAG-pre-integrase_dom"/>
</dbReference>
<name>A0A1S4DM47_TOBAC</name>
<evidence type="ECO:0000259" key="2">
    <source>
        <dbReference type="Pfam" id="PF22936"/>
    </source>
</evidence>
<dbReference type="InterPro" id="IPR054722">
    <property type="entry name" value="PolX-like_BBD"/>
</dbReference>
<reference evidence="3" key="1">
    <citation type="submission" date="2025-08" db="UniProtKB">
        <authorList>
            <consortium name="RefSeq"/>
        </authorList>
    </citation>
    <scope>IDENTIFICATION</scope>
</reference>
<protein>
    <recommendedName>
        <fullName evidence="4">GAG-pre-integrase domain-containing protein</fullName>
    </recommendedName>
</protein>
<dbReference type="AlphaFoldDB" id="A0A1S4DM47"/>
<dbReference type="Pfam" id="PF22936">
    <property type="entry name" value="Pol_BBD"/>
    <property type="match status" value="1"/>
</dbReference>
<gene>
    <name evidence="3" type="primary">LOC107831248</name>
</gene>
<feature type="domain" description="Retrovirus-related Pol polyprotein from transposon TNT 1-94-like beta-barrel" evidence="2">
    <location>
        <begin position="69"/>
        <end position="147"/>
    </location>
</feature>
<sequence>MVVDMPMVGVPEDATTMATKEVIPLLLPLCFQPTHTARNCPSLGSKALFSDLQSSSSAHSYTPPSSPQWYVDTGASSHMTPTTSNLSSIQPYNGNDSVMVGNGNQLPISYTGNGNFSTHSFTFSLKNILVVPTLSCNLLSVRKFTSDNNCSIDFDAFGFSIKDYKTKRILLRCNSLGPLYSFSPSTPGIAAHQAFVVSYASPTLWHRRLGHPSLAVLSNLVRSNNLQCSLAKAIGFSL</sequence>
<organism evidence="3">
    <name type="scientific">Nicotiana tabacum</name>
    <name type="common">Common tobacco</name>
    <dbReference type="NCBI Taxonomy" id="4097"/>
    <lineage>
        <taxon>Eukaryota</taxon>
        <taxon>Viridiplantae</taxon>
        <taxon>Streptophyta</taxon>
        <taxon>Embryophyta</taxon>
        <taxon>Tracheophyta</taxon>
        <taxon>Spermatophyta</taxon>
        <taxon>Magnoliopsida</taxon>
        <taxon>eudicotyledons</taxon>
        <taxon>Gunneridae</taxon>
        <taxon>Pentapetalae</taxon>
        <taxon>asterids</taxon>
        <taxon>lamiids</taxon>
        <taxon>Solanales</taxon>
        <taxon>Solanaceae</taxon>
        <taxon>Nicotianoideae</taxon>
        <taxon>Nicotianeae</taxon>
        <taxon>Nicotiana</taxon>
    </lineage>
</organism>
<dbReference type="RefSeq" id="XP_016514486.1">
    <property type="nucleotide sequence ID" value="XM_016659000.1"/>
</dbReference>
<dbReference type="OMA" id="GTSHIAF"/>
<feature type="domain" description="GAG-pre-integrase" evidence="1">
    <location>
        <begin position="180"/>
        <end position="228"/>
    </location>
</feature>
<dbReference type="Pfam" id="PF13976">
    <property type="entry name" value="gag_pre-integrs"/>
    <property type="match status" value="1"/>
</dbReference>
<dbReference type="KEGG" id="nta:107831248"/>
<accession>A0A1S4DM47</accession>
<proteinExistence type="predicted"/>
<dbReference type="OrthoDB" id="1306154at2759"/>